<dbReference type="OrthoDB" id="6617931at2759"/>
<reference evidence="1" key="1">
    <citation type="submission" date="2021-06" db="EMBL/GenBank/DDBJ databases">
        <authorList>
            <person name="Hodson N. C."/>
            <person name="Mongue J. A."/>
            <person name="Jaron S. K."/>
        </authorList>
    </citation>
    <scope>NUCLEOTIDE SEQUENCE</scope>
</reference>
<feature type="non-terminal residue" evidence="1">
    <location>
        <position position="1"/>
    </location>
</feature>
<gene>
    <name evidence="1" type="ORF">AFUS01_LOCUS29749</name>
</gene>
<accession>A0A8J2KR81</accession>
<dbReference type="EMBL" id="CAJVCH010445103">
    <property type="protein sequence ID" value="CAG7819290.1"/>
    <property type="molecule type" value="Genomic_DNA"/>
</dbReference>
<dbReference type="AlphaFoldDB" id="A0A8J2KR81"/>
<proteinExistence type="predicted"/>
<evidence type="ECO:0000313" key="2">
    <source>
        <dbReference type="Proteomes" id="UP000708208"/>
    </source>
</evidence>
<protein>
    <submittedName>
        <fullName evidence="1">Uncharacterized protein</fullName>
    </submittedName>
</protein>
<comment type="caution">
    <text evidence="1">The sequence shown here is derived from an EMBL/GenBank/DDBJ whole genome shotgun (WGS) entry which is preliminary data.</text>
</comment>
<organism evidence="1 2">
    <name type="scientific">Allacma fusca</name>
    <dbReference type="NCBI Taxonomy" id="39272"/>
    <lineage>
        <taxon>Eukaryota</taxon>
        <taxon>Metazoa</taxon>
        <taxon>Ecdysozoa</taxon>
        <taxon>Arthropoda</taxon>
        <taxon>Hexapoda</taxon>
        <taxon>Collembola</taxon>
        <taxon>Symphypleona</taxon>
        <taxon>Sminthuridae</taxon>
        <taxon>Allacma</taxon>
    </lineage>
</organism>
<name>A0A8J2KR81_9HEXA</name>
<sequence length="217" mass="25143">IHVLRMWSRGLKKIFGAAAKTTNIRKFWTKWVHAFIKGNDMWSVCRRMKDVLTIFGSSYFTSEVQDFVENFHAPTIRKGSKPWDAIDLEEIDPTGPFFTRTPFGHYAKTIADGVKRKDAIARTKVQSRDDVVANPYYSVQLFDYVLHHFLPYSPLLNRSLFNILDLAIVGDNTNTVEYWITILKRDTFRGARNQRISRLTRSHYSLMQGQINHAIAA</sequence>
<feature type="non-terminal residue" evidence="1">
    <location>
        <position position="217"/>
    </location>
</feature>
<keyword evidence="2" id="KW-1185">Reference proteome</keyword>
<evidence type="ECO:0000313" key="1">
    <source>
        <dbReference type="EMBL" id="CAG7819290.1"/>
    </source>
</evidence>
<dbReference type="Proteomes" id="UP000708208">
    <property type="component" value="Unassembled WGS sequence"/>
</dbReference>